<evidence type="ECO:0000256" key="1">
    <source>
        <dbReference type="ARBA" id="ARBA00022723"/>
    </source>
</evidence>
<evidence type="ECO:0000256" key="2">
    <source>
        <dbReference type="ARBA" id="ARBA00022771"/>
    </source>
</evidence>
<evidence type="ECO:0000259" key="5">
    <source>
        <dbReference type="PROSITE" id="PS50808"/>
    </source>
</evidence>
<keyword evidence="2 4" id="KW-0863">Zinc-finger</keyword>
<sequence length="103" mass="11838">MRKKGEVWNHFTIVSKDYNSHPHVRCNYCSKDFQRGVPERMQAHVNTKCSKAPNNAKQQNTISITDNNSFHMSEKEQSSLESLVTKKLSSSEVLLPFVNNPMK</sequence>
<feature type="domain" description="BED-type" evidence="5">
    <location>
        <begin position="2"/>
        <end position="56"/>
    </location>
</feature>
<organism evidence="6 7">
    <name type="scientific">Rhizophagus irregularis</name>
    <dbReference type="NCBI Taxonomy" id="588596"/>
    <lineage>
        <taxon>Eukaryota</taxon>
        <taxon>Fungi</taxon>
        <taxon>Fungi incertae sedis</taxon>
        <taxon>Mucoromycota</taxon>
        <taxon>Glomeromycotina</taxon>
        <taxon>Glomeromycetes</taxon>
        <taxon>Glomerales</taxon>
        <taxon>Glomeraceae</taxon>
        <taxon>Rhizophagus</taxon>
    </lineage>
</organism>
<reference evidence="6" key="1">
    <citation type="submission" date="2020-05" db="EMBL/GenBank/DDBJ databases">
        <authorList>
            <person name="Rincon C."/>
            <person name="Sanders R I."/>
            <person name="Robbins C."/>
            <person name="Chaturvedi A."/>
        </authorList>
    </citation>
    <scope>NUCLEOTIDE SEQUENCE</scope>
    <source>
        <strain evidence="6">CHB12</strain>
    </source>
</reference>
<name>A0A915Z589_9GLOM</name>
<evidence type="ECO:0000313" key="6">
    <source>
        <dbReference type="EMBL" id="CAB5361789.1"/>
    </source>
</evidence>
<dbReference type="AlphaFoldDB" id="A0A915Z589"/>
<evidence type="ECO:0000256" key="3">
    <source>
        <dbReference type="ARBA" id="ARBA00022833"/>
    </source>
</evidence>
<accession>A0A915Z589</accession>
<evidence type="ECO:0000313" key="7">
    <source>
        <dbReference type="Proteomes" id="UP000684084"/>
    </source>
</evidence>
<comment type="caution">
    <text evidence="6">The sequence shown here is derived from an EMBL/GenBank/DDBJ whole genome shotgun (WGS) entry which is preliminary data.</text>
</comment>
<gene>
    <name evidence="6" type="ORF">CHRIB12_LOCUS8853</name>
</gene>
<keyword evidence="1" id="KW-0479">Metal-binding</keyword>
<dbReference type="VEuPathDB" id="FungiDB:RhiirFUN_006254"/>
<dbReference type="OrthoDB" id="2334857at2759"/>
<dbReference type="GO" id="GO:0003677">
    <property type="term" value="F:DNA binding"/>
    <property type="evidence" value="ECO:0007669"/>
    <property type="project" value="InterPro"/>
</dbReference>
<keyword evidence="3" id="KW-0862">Zinc</keyword>
<dbReference type="Pfam" id="PF02892">
    <property type="entry name" value="zf-BED"/>
    <property type="match status" value="1"/>
</dbReference>
<dbReference type="InterPro" id="IPR003656">
    <property type="entry name" value="Znf_BED"/>
</dbReference>
<proteinExistence type="predicted"/>
<dbReference type="GO" id="GO:0008270">
    <property type="term" value="F:zinc ion binding"/>
    <property type="evidence" value="ECO:0007669"/>
    <property type="project" value="UniProtKB-KW"/>
</dbReference>
<dbReference type="EMBL" id="CAGKOT010000016">
    <property type="protein sequence ID" value="CAB5361789.1"/>
    <property type="molecule type" value="Genomic_DNA"/>
</dbReference>
<protein>
    <recommendedName>
        <fullName evidence="5">BED-type domain-containing protein</fullName>
    </recommendedName>
</protein>
<dbReference type="Proteomes" id="UP000684084">
    <property type="component" value="Unassembled WGS sequence"/>
</dbReference>
<dbReference type="PROSITE" id="PS50808">
    <property type="entry name" value="ZF_BED"/>
    <property type="match status" value="1"/>
</dbReference>
<evidence type="ECO:0000256" key="4">
    <source>
        <dbReference type="PROSITE-ProRule" id="PRU00027"/>
    </source>
</evidence>